<name>A0ABV0JHE5_9CYAN</name>
<protein>
    <submittedName>
        <fullName evidence="2">Class I SAM-dependent methyltransferase</fullName>
    </submittedName>
</protein>
<gene>
    <name evidence="2" type="ORF">NDI37_00045</name>
</gene>
<keyword evidence="3" id="KW-1185">Reference proteome</keyword>
<comment type="caution">
    <text evidence="2">The sequence shown here is derived from an EMBL/GenBank/DDBJ whole genome shotgun (WGS) entry which is preliminary data.</text>
</comment>
<dbReference type="Pfam" id="PF13649">
    <property type="entry name" value="Methyltransf_25"/>
    <property type="match status" value="1"/>
</dbReference>
<dbReference type="Gene3D" id="3.40.50.150">
    <property type="entry name" value="Vaccinia Virus protein VP39"/>
    <property type="match status" value="1"/>
</dbReference>
<dbReference type="EMBL" id="JAMPKK010000001">
    <property type="protein sequence ID" value="MEP0862870.1"/>
    <property type="molecule type" value="Genomic_DNA"/>
</dbReference>
<dbReference type="SUPFAM" id="SSF53335">
    <property type="entry name" value="S-adenosyl-L-methionine-dependent methyltransferases"/>
    <property type="match status" value="1"/>
</dbReference>
<feature type="domain" description="Methyltransferase" evidence="1">
    <location>
        <begin position="54"/>
        <end position="126"/>
    </location>
</feature>
<dbReference type="CDD" id="cd02440">
    <property type="entry name" value="AdoMet_MTases"/>
    <property type="match status" value="1"/>
</dbReference>
<evidence type="ECO:0000313" key="2">
    <source>
        <dbReference type="EMBL" id="MEP0862870.1"/>
    </source>
</evidence>
<evidence type="ECO:0000259" key="1">
    <source>
        <dbReference type="Pfam" id="PF13649"/>
    </source>
</evidence>
<keyword evidence="2" id="KW-0808">Transferase</keyword>
<dbReference type="InterPro" id="IPR029063">
    <property type="entry name" value="SAM-dependent_MTases_sf"/>
</dbReference>
<evidence type="ECO:0000313" key="3">
    <source>
        <dbReference type="Proteomes" id="UP001442494"/>
    </source>
</evidence>
<dbReference type="GO" id="GO:0032259">
    <property type="term" value="P:methylation"/>
    <property type="evidence" value="ECO:0007669"/>
    <property type="project" value="UniProtKB-KW"/>
</dbReference>
<accession>A0ABV0JHE5</accession>
<dbReference type="GO" id="GO:0008168">
    <property type="term" value="F:methyltransferase activity"/>
    <property type="evidence" value="ECO:0007669"/>
    <property type="project" value="UniProtKB-KW"/>
</dbReference>
<dbReference type="RefSeq" id="WP_190424139.1">
    <property type="nucleotide sequence ID" value="NZ_JAMPKK010000001.1"/>
</dbReference>
<organism evidence="2 3">
    <name type="scientific">Funiculus sociatus GB2-A5</name>
    <dbReference type="NCBI Taxonomy" id="2933946"/>
    <lineage>
        <taxon>Bacteria</taxon>
        <taxon>Bacillati</taxon>
        <taxon>Cyanobacteriota</taxon>
        <taxon>Cyanophyceae</taxon>
        <taxon>Coleofasciculales</taxon>
        <taxon>Coleofasciculaceae</taxon>
        <taxon>Funiculus</taxon>
    </lineage>
</organism>
<proteinExistence type="predicted"/>
<dbReference type="InterPro" id="IPR041698">
    <property type="entry name" value="Methyltransf_25"/>
</dbReference>
<keyword evidence="2" id="KW-0489">Methyltransferase</keyword>
<reference evidence="2 3" key="1">
    <citation type="submission" date="2022-04" db="EMBL/GenBank/DDBJ databases">
        <title>Positive selection, recombination, and allopatry shape intraspecific diversity of widespread and dominant cyanobacteria.</title>
        <authorList>
            <person name="Wei J."/>
            <person name="Shu W."/>
            <person name="Hu C."/>
        </authorList>
    </citation>
    <scope>NUCLEOTIDE SEQUENCE [LARGE SCALE GENOMIC DNA]</scope>
    <source>
        <strain evidence="2 3">GB2-A5</strain>
    </source>
</reference>
<sequence length="207" mass="24646">MGNKDRNQEIAEVYRSLFIQHGASAHGVRWDDEFQQMVRLKILLEIADISNTKILDFGCGYGQMLNYLKQQNINVDYTGIDLVDEYLAFGRQNYPEARFCQQQDIENETFDYIFLSGLFTADRGDDCRKFWQDTICWCFSRASKGIAFNMWSKYAEFHMEKRYYEDPGEVFRFVKQLDIRCNLTIRNDYITPEDRFSPHDFTVYLQK</sequence>
<dbReference type="Proteomes" id="UP001442494">
    <property type="component" value="Unassembled WGS sequence"/>
</dbReference>